<dbReference type="InterPro" id="IPR013083">
    <property type="entry name" value="Znf_RING/FYVE/PHD"/>
</dbReference>
<evidence type="ECO:0000256" key="6">
    <source>
        <dbReference type="ARBA" id="ARBA00022833"/>
    </source>
</evidence>
<proteinExistence type="inferred from homology"/>
<feature type="domain" description="RING-type" evidence="9">
    <location>
        <begin position="74"/>
        <end position="115"/>
    </location>
</feature>
<dbReference type="PROSITE" id="PS50089">
    <property type="entry name" value="ZF_RING_2"/>
    <property type="match status" value="1"/>
</dbReference>
<keyword evidence="12" id="KW-1185">Reference proteome</keyword>
<dbReference type="Pfam" id="PF13765">
    <property type="entry name" value="PRY"/>
    <property type="match status" value="1"/>
</dbReference>
<dbReference type="InterPro" id="IPR001841">
    <property type="entry name" value="Znf_RING"/>
</dbReference>
<keyword evidence="3" id="KW-0963">Cytoplasm</keyword>
<feature type="coiled-coil region" evidence="8">
    <location>
        <begin position="203"/>
        <end position="230"/>
    </location>
</feature>
<dbReference type="InterPro" id="IPR001870">
    <property type="entry name" value="B30.2/SPRY"/>
</dbReference>
<comment type="similarity">
    <text evidence="2">Belongs to the TRIM/RBCC family.</text>
</comment>
<evidence type="ECO:0000256" key="4">
    <source>
        <dbReference type="ARBA" id="ARBA00022723"/>
    </source>
</evidence>
<evidence type="ECO:0000313" key="12">
    <source>
        <dbReference type="Proteomes" id="UP001187315"/>
    </source>
</evidence>
<evidence type="ECO:0000256" key="1">
    <source>
        <dbReference type="ARBA" id="ARBA00004496"/>
    </source>
</evidence>
<evidence type="ECO:0000259" key="9">
    <source>
        <dbReference type="PROSITE" id="PS50089"/>
    </source>
</evidence>
<evidence type="ECO:0000259" key="10">
    <source>
        <dbReference type="PROSITE" id="PS50188"/>
    </source>
</evidence>
<dbReference type="Pfam" id="PF00622">
    <property type="entry name" value="SPRY"/>
    <property type="match status" value="1"/>
</dbReference>
<dbReference type="GO" id="GO:0005737">
    <property type="term" value="C:cytoplasm"/>
    <property type="evidence" value="ECO:0007669"/>
    <property type="project" value="UniProtKB-SubCell"/>
</dbReference>
<keyword evidence="8" id="KW-0175">Coiled coil</keyword>
<dbReference type="AlphaFoldDB" id="A0AA88SJS5"/>
<dbReference type="SUPFAM" id="SSF57850">
    <property type="entry name" value="RING/U-box"/>
    <property type="match status" value="1"/>
</dbReference>
<evidence type="ECO:0000256" key="3">
    <source>
        <dbReference type="ARBA" id="ARBA00022490"/>
    </source>
</evidence>
<dbReference type="InterPro" id="IPR003879">
    <property type="entry name" value="Butyrophylin_SPRY"/>
</dbReference>
<dbReference type="InterPro" id="IPR043136">
    <property type="entry name" value="B30.2/SPRY_sf"/>
</dbReference>
<dbReference type="Gene3D" id="3.30.40.10">
    <property type="entry name" value="Zinc/RING finger domain, C3HC4 (zinc finger)"/>
    <property type="match status" value="1"/>
</dbReference>
<dbReference type="SMART" id="SM00184">
    <property type="entry name" value="RING"/>
    <property type="match status" value="1"/>
</dbReference>
<evidence type="ECO:0000256" key="2">
    <source>
        <dbReference type="ARBA" id="ARBA00008518"/>
    </source>
</evidence>
<dbReference type="PROSITE" id="PS50188">
    <property type="entry name" value="B302_SPRY"/>
    <property type="match status" value="1"/>
</dbReference>
<dbReference type="PRINTS" id="PR01407">
    <property type="entry name" value="BUTYPHLNCDUF"/>
</dbReference>
<evidence type="ECO:0000256" key="7">
    <source>
        <dbReference type="PROSITE-ProRule" id="PRU00175"/>
    </source>
</evidence>
<sequence>MPFPIRTDRERVSWIGSPPTRNGQHFVLWTPKANRKIVYVDSGSESQTSGFSSSMASSSMNQAEAQSLSEDLTCSICCDLFKDPVMLGCMHHFCRRCITTYWKGIRGPAVCPHCRKEFPNKQFQTNYLVAGLVEKVRTNSSAGSVRNLQKQFMESVESHKSRKQELMAMIHKGEEQMKTLKKVGADLRERVCWDFQALHHFLNVEEAAMLDQLRRDQMDLEQRLELNIEALHTAIRELGQTMGSLQRATSRVGNMVPVEQPELNSRTHVPAISGPTFEGLKTKYLAPLQYTLWRKMFKNLQPGPLPLTFDEDTVHPSLKLSRDRTQVVETKAILPYKPNKKRFIQCVNVLADHGFHTGRHYWEVGVGTKPKWDIGVALETVNRQARVKLCPNNGYWTIRLRNNTEYSAGTQPWTPIRVTSQPLRVGIFVDCEERIVSFYNADDMSLLYSFSNGPREKAFPFFSTCLSEPGQQAQPIHLLHFSRMAI</sequence>
<dbReference type="InterPro" id="IPR050143">
    <property type="entry name" value="TRIM/RBCC"/>
</dbReference>
<keyword evidence="4" id="KW-0479">Metal-binding</keyword>
<dbReference type="Proteomes" id="UP001187315">
    <property type="component" value="Unassembled WGS sequence"/>
</dbReference>
<dbReference type="GO" id="GO:0008270">
    <property type="term" value="F:zinc ion binding"/>
    <property type="evidence" value="ECO:0007669"/>
    <property type="project" value="UniProtKB-KW"/>
</dbReference>
<evidence type="ECO:0008006" key="13">
    <source>
        <dbReference type="Google" id="ProtNLM"/>
    </source>
</evidence>
<dbReference type="Gene3D" id="2.60.120.920">
    <property type="match status" value="1"/>
</dbReference>
<evidence type="ECO:0000256" key="8">
    <source>
        <dbReference type="SAM" id="Coils"/>
    </source>
</evidence>
<name>A0AA88SJS5_TACVA</name>
<accession>A0AA88SJS5</accession>
<protein>
    <recommendedName>
        <fullName evidence="13">Zinc-binding protein A33-like</fullName>
    </recommendedName>
</protein>
<keyword evidence="5 7" id="KW-0863">Zinc-finger</keyword>
<dbReference type="PANTHER" id="PTHR24103">
    <property type="entry name" value="E3 UBIQUITIN-PROTEIN LIGASE TRIM"/>
    <property type="match status" value="1"/>
</dbReference>
<dbReference type="EMBL" id="JAVHJS010000013">
    <property type="protein sequence ID" value="KAK2838951.1"/>
    <property type="molecule type" value="Genomic_DNA"/>
</dbReference>
<keyword evidence="6" id="KW-0862">Zinc</keyword>
<comment type="subcellular location">
    <subcellularLocation>
        <location evidence="1">Cytoplasm</location>
    </subcellularLocation>
</comment>
<dbReference type="InterPro" id="IPR013320">
    <property type="entry name" value="ConA-like_dom_sf"/>
</dbReference>
<dbReference type="InterPro" id="IPR003877">
    <property type="entry name" value="SPRY_dom"/>
</dbReference>
<reference evidence="11" key="1">
    <citation type="submission" date="2023-08" db="EMBL/GenBank/DDBJ databases">
        <title>Pelteobagrus vachellii genome.</title>
        <authorList>
            <person name="Liu H."/>
        </authorList>
    </citation>
    <scope>NUCLEOTIDE SEQUENCE</scope>
    <source>
        <strain evidence="11">PRFRI_2022a</strain>
        <tissue evidence="11">Muscle</tissue>
    </source>
</reference>
<dbReference type="FunFam" id="2.60.120.920:FF:000004">
    <property type="entry name" value="Butyrophilin subfamily 1 member A1"/>
    <property type="match status" value="1"/>
</dbReference>
<dbReference type="Pfam" id="PF00097">
    <property type="entry name" value="zf-C3HC4"/>
    <property type="match status" value="1"/>
</dbReference>
<evidence type="ECO:0000313" key="11">
    <source>
        <dbReference type="EMBL" id="KAK2838951.1"/>
    </source>
</evidence>
<dbReference type="InterPro" id="IPR018957">
    <property type="entry name" value="Znf_C3HC4_RING-type"/>
</dbReference>
<dbReference type="InterPro" id="IPR017907">
    <property type="entry name" value="Znf_RING_CS"/>
</dbReference>
<dbReference type="SMART" id="SM00589">
    <property type="entry name" value="PRY"/>
    <property type="match status" value="1"/>
</dbReference>
<dbReference type="InterPro" id="IPR006574">
    <property type="entry name" value="PRY"/>
</dbReference>
<organism evidence="11 12">
    <name type="scientific">Tachysurus vachellii</name>
    <name type="common">Darkbarbel catfish</name>
    <name type="synonym">Pelteobagrus vachellii</name>
    <dbReference type="NCBI Taxonomy" id="175792"/>
    <lineage>
        <taxon>Eukaryota</taxon>
        <taxon>Metazoa</taxon>
        <taxon>Chordata</taxon>
        <taxon>Craniata</taxon>
        <taxon>Vertebrata</taxon>
        <taxon>Euteleostomi</taxon>
        <taxon>Actinopterygii</taxon>
        <taxon>Neopterygii</taxon>
        <taxon>Teleostei</taxon>
        <taxon>Ostariophysi</taxon>
        <taxon>Siluriformes</taxon>
        <taxon>Bagridae</taxon>
        <taxon>Tachysurus</taxon>
    </lineage>
</organism>
<dbReference type="SUPFAM" id="SSF49899">
    <property type="entry name" value="Concanavalin A-like lectins/glucanases"/>
    <property type="match status" value="1"/>
</dbReference>
<dbReference type="SMART" id="SM00449">
    <property type="entry name" value="SPRY"/>
    <property type="match status" value="1"/>
</dbReference>
<dbReference type="PROSITE" id="PS00518">
    <property type="entry name" value="ZF_RING_1"/>
    <property type="match status" value="1"/>
</dbReference>
<gene>
    <name evidence="11" type="ORF">Q7C36_013765</name>
</gene>
<evidence type="ECO:0000256" key="5">
    <source>
        <dbReference type="ARBA" id="ARBA00022771"/>
    </source>
</evidence>
<comment type="caution">
    <text evidence="11">The sequence shown here is derived from an EMBL/GenBank/DDBJ whole genome shotgun (WGS) entry which is preliminary data.</text>
</comment>
<feature type="domain" description="B30.2/SPRY" evidence="10">
    <location>
        <begin position="287"/>
        <end position="483"/>
    </location>
</feature>